<feature type="domain" description="PNPLA" evidence="7">
    <location>
        <begin position="316"/>
        <end position="478"/>
    </location>
</feature>
<dbReference type="PANTHER" id="PTHR14226">
    <property type="entry name" value="NEUROPATHY TARGET ESTERASE/SWISS CHEESE D.MELANOGASTER"/>
    <property type="match status" value="1"/>
</dbReference>
<dbReference type="InterPro" id="IPR014710">
    <property type="entry name" value="RmlC-like_jellyroll"/>
</dbReference>
<protein>
    <submittedName>
        <fullName evidence="8">Patatin-like phospholipase family protein</fullName>
    </submittedName>
</protein>
<proteinExistence type="inferred from homology"/>
<dbReference type="SUPFAM" id="SSF52151">
    <property type="entry name" value="FabD/lysophospholipase-like"/>
    <property type="match status" value="1"/>
</dbReference>
<dbReference type="Pfam" id="PF01734">
    <property type="entry name" value="Patatin"/>
    <property type="match status" value="1"/>
</dbReference>
<dbReference type="InterPro" id="IPR002641">
    <property type="entry name" value="PNPLA_dom"/>
</dbReference>
<keyword evidence="4 5" id="KW-0443">Lipid metabolism</keyword>
<feature type="short sequence motif" description="GXGXXG" evidence="5">
    <location>
        <begin position="320"/>
        <end position="325"/>
    </location>
</feature>
<evidence type="ECO:0000256" key="2">
    <source>
        <dbReference type="ARBA" id="ARBA00022801"/>
    </source>
</evidence>
<keyword evidence="2 5" id="KW-0378">Hydrolase</keyword>
<evidence type="ECO:0000313" key="8">
    <source>
        <dbReference type="EMBL" id="MCR2746555.1"/>
    </source>
</evidence>
<dbReference type="Gene3D" id="3.40.1090.10">
    <property type="entry name" value="Cytosolic phospholipase A2 catalytic domain"/>
    <property type="match status" value="2"/>
</dbReference>
<evidence type="ECO:0000259" key="7">
    <source>
        <dbReference type="PROSITE" id="PS51635"/>
    </source>
</evidence>
<dbReference type="InterPro" id="IPR000595">
    <property type="entry name" value="cNMP-bd_dom"/>
</dbReference>
<dbReference type="Gene3D" id="2.60.120.10">
    <property type="entry name" value="Jelly Rolls"/>
    <property type="match status" value="1"/>
</dbReference>
<dbReference type="InterPro" id="IPR050301">
    <property type="entry name" value="NTE"/>
</dbReference>
<dbReference type="PANTHER" id="PTHR14226:SF76">
    <property type="entry name" value="NTE FAMILY PROTEIN RSSA"/>
    <property type="match status" value="1"/>
</dbReference>
<evidence type="ECO:0000256" key="5">
    <source>
        <dbReference type="PROSITE-ProRule" id="PRU01161"/>
    </source>
</evidence>
<evidence type="ECO:0000259" key="6">
    <source>
        <dbReference type="PROSITE" id="PS50042"/>
    </source>
</evidence>
<reference evidence="8" key="1">
    <citation type="submission" date="2022-07" db="EMBL/GenBank/DDBJ databases">
        <authorList>
            <person name="Xamxidin M."/>
        </authorList>
    </citation>
    <scope>NUCLEOTIDE SEQUENCE</scope>
    <source>
        <strain evidence="8">YS8-69</strain>
    </source>
</reference>
<keyword evidence="9" id="KW-1185">Reference proteome</keyword>
<evidence type="ECO:0000256" key="4">
    <source>
        <dbReference type="ARBA" id="ARBA00023098"/>
    </source>
</evidence>
<dbReference type="SUPFAM" id="SSF51206">
    <property type="entry name" value="cAMP-binding domain-like"/>
    <property type="match status" value="1"/>
</dbReference>
<evidence type="ECO:0000313" key="9">
    <source>
        <dbReference type="Proteomes" id="UP001165267"/>
    </source>
</evidence>
<name>A0ABT1XH11_9BURK</name>
<gene>
    <name evidence="8" type="ORF">NSP04_07830</name>
</gene>
<dbReference type="PROSITE" id="PS50042">
    <property type="entry name" value="CNMP_BINDING_3"/>
    <property type="match status" value="1"/>
</dbReference>
<accession>A0ABT1XH11</accession>
<feature type="domain" description="Cyclic nucleotide-binding" evidence="6">
    <location>
        <begin position="25"/>
        <end position="141"/>
    </location>
</feature>
<dbReference type="CDD" id="cd00038">
    <property type="entry name" value="CAP_ED"/>
    <property type="match status" value="1"/>
</dbReference>
<feature type="active site" description="Proton acceptor" evidence="5">
    <location>
        <position position="465"/>
    </location>
</feature>
<evidence type="ECO:0000256" key="3">
    <source>
        <dbReference type="ARBA" id="ARBA00022963"/>
    </source>
</evidence>
<keyword evidence="3 5" id="KW-0442">Lipid degradation</keyword>
<organism evidence="8 9">
    <name type="scientific">Limnobacter parvus</name>
    <dbReference type="NCBI Taxonomy" id="2939690"/>
    <lineage>
        <taxon>Bacteria</taxon>
        <taxon>Pseudomonadati</taxon>
        <taxon>Pseudomonadota</taxon>
        <taxon>Betaproteobacteria</taxon>
        <taxon>Burkholderiales</taxon>
        <taxon>Burkholderiaceae</taxon>
        <taxon>Limnobacter</taxon>
    </lineage>
</organism>
<feature type="short sequence motif" description="GXSXG" evidence="5">
    <location>
        <begin position="347"/>
        <end position="351"/>
    </location>
</feature>
<feature type="active site" description="Nucleophile" evidence="5">
    <location>
        <position position="349"/>
    </location>
</feature>
<dbReference type="SMART" id="SM00100">
    <property type="entry name" value="cNMP"/>
    <property type="match status" value="1"/>
</dbReference>
<dbReference type="CDD" id="cd07205">
    <property type="entry name" value="Pat_PNPLA6_PNPLA7_NTE1_like"/>
    <property type="match status" value="1"/>
</dbReference>
<feature type="short sequence motif" description="DGA/G" evidence="5">
    <location>
        <begin position="465"/>
        <end position="467"/>
    </location>
</feature>
<dbReference type="PROSITE" id="PS51635">
    <property type="entry name" value="PNPLA"/>
    <property type="match status" value="1"/>
</dbReference>
<dbReference type="Proteomes" id="UP001165267">
    <property type="component" value="Unassembled WGS sequence"/>
</dbReference>
<dbReference type="InterPro" id="IPR018490">
    <property type="entry name" value="cNMP-bd_dom_sf"/>
</dbReference>
<evidence type="ECO:0000256" key="1">
    <source>
        <dbReference type="ARBA" id="ARBA00006636"/>
    </source>
</evidence>
<comment type="similarity">
    <text evidence="1">Belongs to the NTE family.</text>
</comment>
<comment type="caution">
    <text evidence="8">The sequence shown here is derived from an EMBL/GenBank/DDBJ whole genome shotgun (WGS) entry which is preliminary data.</text>
</comment>
<dbReference type="InterPro" id="IPR016035">
    <property type="entry name" value="Acyl_Trfase/lysoPLipase"/>
</dbReference>
<dbReference type="Pfam" id="PF00027">
    <property type="entry name" value="cNMP_binding"/>
    <property type="match status" value="1"/>
</dbReference>
<sequence length="579" mass="64107">MSNPAGLPLIELSLAVELLSKKLEVQAHEAEQLVQFAKLVHLPRGETLFHQGEPSHHFYLLLQGQLKGLRVRPDGQNDLALSFFPGEMIGELGFFDQAPRTVSIAARRESVLLEIDQTALEKFGKVSPSVYHHLIRMLVSRFKRELGYSGPSNAHQFVLFQSFVRPEGFNALAVDSFYTAMGRHSELRRWKHLGDIPLGESRKAGRRVVEIIETEPLEHLDDRLIETIDCMVVMLCASTLHDMRSCELLKAQLKSANDDVPVWFVLVHEAAWVEQAVVERIRDTFGFGFKLLHVRRGHHADNARVVRHILGLTLGLVLGGGGARGFAHAGFFQALEEAGVVLDSVGGTSMGALVGALIATGNSAAEVNKVLASAFRKGLPFKLGDYWIPKYGFVKSKAVDELYQNAFGDSKIEDQPIPFFAISCNLTTGNQHLFEHGPLWKAVRASTSIPVFFEPFMAGRDVMVDGALVNNVPVDCMRARGASKILTVDVGLEEDITAHMVDESKVQMPSMMKSLMRVIELGGIEKSRQAKVTSDLYVQPSIEKIGLMEFERREEIIALGYEAGRKAIPDILGLTHQNT</sequence>
<dbReference type="EMBL" id="JANKHG010000017">
    <property type="protein sequence ID" value="MCR2746555.1"/>
    <property type="molecule type" value="Genomic_DNA"/>
</dbReference>